<dbReference type="PROSITE" id="PS01315">
    <property type="entry name" value="CDS"/>
    <property type="match status" value="1"/>
</dbReference>
<evidence type="ECO:0000256" key="17">
    <source>
        <dbReference type="RuleBase" id="RU003938"/>
    </source>
</evidence>
<feature type="compositionally biased region" description="Acidic residues" evidence="18">
    <location>
        <begin position="8"/>
        <end position="20"/>
    </location>
</feature>
<dbReference type="InterPro" id="IPR000374">
    <property type="entry name" value="PC_trans"/>
</dbReference>
<feature type="compositionally biased region" description="Basic residues" evidence="18">
    <location>
        <begin position="27"/>
        <end position="37"/>
    </location>
</feature>
<dbReference type="AlphaFoldDB" id="A0A8S1P645"/>
<keyword evidence="14 16" id="KW-0594">Phospholipid biosynthesis</keyword>
<dbReference type="Proteomes" id="UP000688137">
    <property type="component" value="Unassembled WGS sequence"/>
</dbReference>
<evidence type="ECO:0000256" key="7">
    <source>
        <dbReference type="ARBA" id="ARBA00022516"/>
    </source>
</evidence>
<evidence type="ECO:0000256" key="11">
    <source>
        <dbReference type="ARBA" id="ARBA00022989"/>
    </source>
</evidence>
<dbReference type="EC" id="2.7.7.41" evidence="6 16"/>
<feature type="transmembrane region" description="Helical" evidence="16">
    <location>
        <begin position="186"/>
        <end position="205"/>
    </location>
</feature>
<evidence type="ECO:0000256" key="8">
    <source>
        <dbReference type="ARBA" id="ARBA00022679"/>
    </source>
</evidence>
<dbReference type="PANTHER" id="PTHR13773:SF8">
    <property type="entry name" value="PHOSPHATIDATE CYTIDYLYLTRANSFERASE, PHOTORECEPTOR-SPECIFIC"/>
    <property type="match status" value="1"/>
</dbReference>
<evidence type="ECO:0000256" key="18">
    <source>
        <dbReference type="SAM" id="MobiDB-lite"/>
    </source>
</evidence>
<keyword evidence="11 16" id="KW-1133">Transmembrane helix</keyword>
<organism evidence="19 20">
    <name type="scientific">Paramecium primaurelia</name>
    <dbReference type="NCBI Taxonomy" id="5886"/>
    <lineage>
        <taxon>Eukaryota</taxon>
        <taxon>Sar</taxon>
        <taxon>Alveolata</taxon>
        <taxon>Ciliophora</taxon>
        <taxon>Intramacronucleata</taxon>
        <taxon>Oligohymenophorea</taxon>
        <taxon>Peniculida</taxon>
        <taxon>Parameciidae</taxon>
        <taxon>Paramecium</taxon>
    </lineage>
</organism>
<accession>A0A8S1P645</accession>
<evidence type="ECO:0000256" key="12">
    <source>
        <dbReference type="ARBA" id="ARBA00023098"/>
    </source>
</evidence>
<dbReference type="InterPro" id="IPR016720">
    <property type="entry name" value="PC_Trfase_euk"/>
</dbReference>
<keyword evidence="9 16" id="KW-0812">Transmembrane</keyword>
<evidence type="ECO:0000256" key="13">
    <source>
        <dbReference type="ARBA" id="ARBA00023136"/>
    </source>
</evidence>
<comment type="caution">
    <text evidence="19">The sequence shown here is derived from an EMBL/GenBank/DDBJ whole genome shotgun (WGS) entry which is preliminary data.</text>
</comment>
<comment type="subcellular location">
    <subcellularLocation>
        <location evidence="2">Membrane</location>
        <topology evidence="2">Multi-pass membrane protein</topology>
    </subcellularLocation>
</comment>
<comment type="pathway">
    <text evidence="4">Lipid metabolism.</text>
</comment>
<evidence type="ECO:0000256" key="10">
    <source>
        <dbReference type="ARBA" id="ARBA00022695"/>
    </source>
</evidence>
<dbReference type="PIRSF" id="PIRSF018269">
    <property type="entry name" value="PC_trans_euk"/>
    <property type="match status" value="1"/>
</dbReference>
<keyword evidence="12 16" id="KW-0443">Lipid metabolism</keyword>
<name>A0A8S1P645_PARPR</name>
<evidence type="ECO:0000256" key="9">
    <source>
        <dbReference type="ARBA" id="ARBA00022692"/>
    </source>
</evidence>
<sequence>MKSKVDSQQEESNTDNDFSEMSDTQVRRRGPPPKKIVSKNKLPNLERNVPIIIKNNNFVVRTIWTIVMILGFMAVLWAGHIYIIGLVLLINIGIFKEILGLKRNYEKELNVKYSPIINWYFFGIATFFCYGKLFQSKLSEYAFRMHMLSFILNYHNIITFMLWVAGFLMFTLSLKKGYYRYQFRMFGWTHITLILVVAQSSVMIMNIFEGIVWFILPCSLVITNDIFAYIFGVTFGKTPLIELSPKKTWEGFIGGCFSTLIASFCFAYLLQGSQYLTCPQHQLPFSPFSSLTCEIPSVFISTQRQLPFSIFGIDSIYFSDFQIHAMVFSLFTSLVSPFGGFFASGFKRGIKIKDFGDTIPGHGGITDRMDCQILTGMFSYLYLHQIVLPKAVTLGTVLGYVSQLSTNEQQELFEQLKQTLQIGQ</sequence>
<dbReference type="OMA" id="FVIESTM"/>
<evidence type="ECO:0000256" key="14">
    <source>
        <dbReference type="ARBA" id="ARBA00023209"/>
    </source>
</evidence>
<evidence type="ECO:0000256" key="5">
    <source>
        <dbReference type="ARBA" id="ARBA00010185"/>
    </source>
</evidence>
<evidence type="ECO:0000256" key="4">
    <source>
        <dbReference type="ARBA" id="ARBA00005189"/>
    </source>
</evidence>
<keyword evidence="20" id="KW-1185">Reference proteome</keyword>
<dbReference type="PANTHER" id="PTHR13773">
    <property type="entry name" value="PHOSPHATIDATE CYTIDYLYLTRANSFERASE"/>
    <property type="match status" value="1"/>
</dbReference>
<keyword evidence="10 16" id="KW-0548">Nucleotidyltransferase</keyword>
<feature type="transmembrane region" description="Helical" evidence="16">
    <location>
        <begin position="211"/>
        <end position="231"/>
    </location>
</feature>
<dbReference type="GO" id="GO:0004605">
    <property type="term" value="F:phosphatidate cytidylyltransferase activity"/>
    <property type="evidence" value="ECO:0007669"/>
    <property type="project" value="UniProtKB-EC"/>
</dbReference>
<evidence type="ECO:0000256" key="6">
    <source>
        <dbReference type="ARBA" id="ARBA00012487"/>
    </source>
</evidence>
<proteinExistence type="inferred from homology"/>
<evidence type="ECO:0000313" key="19">
    <source>
        <dbReference type="EMBL" id="CAD8098476.1"/>
    </source>
</evidence>
<feature type="transmembrane region" description="Helical" evidence="16">
    <location>
        <begin position="63"/>
        <end position="95"/>
    </location>
</feature>
<evidence type="ECO:0000313" key="20">
    <source>
        <dbReference type="Proteomes" id="UP000688137"/>
    </source>
</evidence>
<dbReference type="GO" id="GO:0008654">
    <property type="term" value="P:phospholipid biosynthetic process"/>
    <property type="evidence" value="ECO:0007669"/>
    <property type="project" value="UniProtKB-KW"/>
</dbReference>
<comment type="similarity">
    <text evidence="5 16 17">Belongs to the CDS family.</text>
</comment>
<comment type="catalytic activity">
    <reaction evidence="1 16 17">
        <text>a 1,2-diacyl-sn-glycero-3-phosphate + CTP + H(+) = a CDP-1,2-diacyl-sn-glycerol + diphosphate</text>
        <dbReference type="Rhea" id="RHEA:16229"/>
        <dbReference type="ChEBI" id="CHEBI:15378"/>
        <dbReference type="ChEBI" id="CHEBI:33019"/>
        <dbReference type="ChEBI" id="CHEBI:37563"/>
        <dbReference type="ChEBI" id="CHEBI:58332"/>
        <dbReference type="ChEBI" id="CHEBI:58608"/>
        <dbReference type="EC" id="2.7.7.41"/>
    </reaction>
</comment>
<gene>
    <name evidence="19" type="ORF">PPRIM_AZ9-3.1.T1070060</name>
</gene>
<reference evidence="19" key="1">
    <citation type="submission" date="2021-01" db="EMBL/GenBank/DDBJ databases">
        <authorList>
            <consortium name="Genoscope - CEA"/>
            <person name="William W."/>
        </authorList>
    </citation>
    <scope>NUCLEOTIDE SEQUENCE</scope>
</reference>
<evidence type="ECO:0000256" key="15">
    <source>
        <dbReference type="ARBA" id="ARBA00023264"/>
    </source>
</evidence>
<keyword evidence="15 16" id="KW-1208">Phospholipid metabolism</keyword>
<keyword evidence="7 16" id="KW-0444">Lipid biosynthesis</keyword>
<evidence type="ECO:0000256" key="2">
    <source>
        <dbReference type="ARBA" id="ARBA00004141"/>
    </source>
</evidence>
<feature type="transmembrane region" description="Helical" evidence="16">
    <location>
        <begin position="116"/>
        <end position="134"/>
    </location>
</feature>
<comment type="pathway">
    <text evidence="3 16 17">Phospholipid metabolism; CDP-diacylglycerol biosynthesis; CDP-diacylglycerol from sn-glycerol 3-phosphate: step 3/3.</text>
</comment>
<dbReference type="EMBL" id="CAJJDM010000110">
    <property type="protein sequence ID" value="CAD8098476.1"/>
    <property type="molecule type" value="Genomic_DNA"/>
</dbReference>
<evidence type="ECO:0000256" key="1">
    <source>
        <dbReference type="ARBA" id="ARBA00001698"/>
    </source>
</evidence>
<feature type="region of interest" description="Disordered" evidence="18">
    <location>
        <begin position="1"/>
        <end position="37"/>
    </location>
</feature>
<keyword evidence="13 16" id="KW-0472">Membrane</keyword>
<evidence type="ECO:0000256" key="3">
    <source>
        <dbReference type="ARBA" id="ARBA00005119"/>
    </source>
</evidence>
<keyword evidence="8 16" id="KW-0808">Transferase</keyword>
<protein>
    <recommendedName>
        <fullName evidence="6 16">Phosphatidate cytidylyltransferase</fullName>
        <ecNumber evidence="6 16">2.7.7.41</ecNumber>
    </recommendedName>
</protein>
<dbReference type="GO" id="GO:0005789">
    <property type="term" value="C:endoplasmic reticulum membrane"/>
    <property type="evidence" value="ECO:0007669"/>
    <property type="project" value="TreeGrafter"/>
</dbReference>
<feature type="transmembrane region" description="Helical" evidence="16">
    <location>
        <begin position="154"/>
        <end position="174"/>
    </location>
</feature>
<feature type="transmembrane region" description="Helical" evidence="16">
    <location>
        <begin position="252"/>
        <end position="270"/>
    </location>
</feature>
<feature type="transmembrane region" description="Helical" evidence="16">
    <location>
        <begin position="321"/>
        <end position="343"/>
    </location>
</feature>
<evidence type="ECO:0000256" key="16">
    <source>
        <dbReference type="PIRNR" id="PIRNR018269"/>
    </source>
</evidence>
<dbReference type="Pfam" id="PF01148">
    <property type="entry name" value="CTP_transf_1"/>
    <property type="match status" value="1"/>
</dbReference>